<reference evidence="4" key="1">
    <citation type="journal article" date="2019" name="Gigascience">
        <title>De novo genome assembly of the endangered Acer yangbiense, a plant species with extremely small populations endemic to Yunnan Province, China.</title>
        <authorList>
            <person name="Yang J."/>
            <person name="Wariss H.M."/>
            <person name="Tao L."/>
            <person name="Zhang R."/>
            <person name="Yun Q."/>
            <person name="Hollingsworth P."/>
            <person name="Dao Z."/>
            <person name="Luo G."/>
            <person name="Guo H."/>
            <person name="Ma Y."/>
            <person name="Sun W."/>
        </authorList>
    </citation>
    <scope>NUCLEOTIDE SEQUENCE [LARGE SCALE GENOMIC DNA]</scope>
    <source>
        <strain evidence="4">cv. Malutang</strain>
    </source>
</reference>
<accession>A0A5C7HSP1</accession>
<dbReference type="Proteomes" id="UP000323000">
    <property type="component" value="Chromosome 6"/>
</dbReference>
<evidence type="ECO:0000256" key="1">
    <source>
        <dbReference type="SAM" id="MobiDB-lite"/>
    </source>
</evidence>
<dbReference type="InterPro" id="IPR045026">
    <property type="entry name" value="LIMYB"/>
</dbReference>
<dbReference type="Pfam" id="PF12776">
    <property type="entry name" value="Myb_DNA-bind_3"/>
    <property type="match status" value="1"/>
</dbReference>
<protein>
    <recommendedName>
        <fullName evidence="2">Myb/SANT-like domain-containing protein</fullName>
    </recommendedName>
</protein>
<sequence length="296" mass="33628">MASRVTRSKRRLTQHQEQQPRARWTAFLTKVLVELMVHQVHRGNKKKNFFNKKAWKCICDEFYSKTGLNWDKKQLKNRFSVLRRQYAVVKSLLDRSDFGLDESTGTIVASDEVWAEYIQGHADAETIRSSGCPLYKQLCSIFSETQSAEELEGGVRSSLSCLKKPLDTIHEETSSESEEGDDMGDDKDFQPATPSETVVSRKGVRKRVDDDAIAGPTFEMAYASKLRTSAVYHGNDRYTITNCIKELDGMKGVEKQVYFAALDLFNHTNARETFLSLKGGKRLIWLHRKCNAAPAS</sequence>
<feature type="compositionally biased region" description="Acidic residues" evidence="1">
    <location>
        <begin position="174"/>
        <end position="185"/>
    </location>
</feature>
<evidence type="ECO:0000313" key="3">
    <source>
        <dbReference type="EMBL" id="TXG59819.1"/>
    </source>
</evidence>
<dbReference type="PANTHER" id="PTHR47584:SF9">
    <property type="entry name" value="L10-INTERACTING MYB DOMAIN-CONTAINING PROTEIN-LIKE"/>
    <property type="match status" value="1"/>
</dbReference>
<dbReference type="InterPro" id="IPR024752">
    <property type="entry name" value="Myb/SANT-like_dom"/>
</dbReference>
<evidence type="ECO:0000313" key="4">
    <source>
        <dbReference type="Proteomes" id="UP000323000"/>
    </source>
</evidence>
<proteinExistence type="predicted"/>
<name>A0A5C7HSP1_9ROSI</name>
<dbReference type="PANTHER" id="PTHR47584">
    <property type="match status" value="1"/>
</dbReference>
<comment type="caution">
    <text evidence="3">The sequence shown here is derived from an EMBL/GenBank/DDBJ whole genome shotgun (WGS) entry which is preliminary data.</text>
</comment>
<keyword evidence="4" id="KW-1185">Reference proteome</keyword>
<dbReference type="OrthoDB" id="76215at2759"/>
<evidence type="ECO:0000259" key="2">
    <source>
        <dbReference type="Pfam" id="PF12776"/>
    </source>
</evidence>
<dbReference type="EMBL" id="VAHF01000006">
    <property type="protein sequence ID" value="TXG59819.1"/>
    <property type="molecule type" value="Genomic_DNA"/>
</dbReference>
<organism evidence="3 4">
    <name type="scientific">Acer yangbiense</name>
    <dbReference type="NCBI Taxonomy" id="1000413"/>
    <lineage>
        <taxon>Eukaryota</taxon>
        <taxon>Viridiplantae</taxon>
        <taxon>Streptophyta</taxon>
        <taxon>Embryophyta</taxon>
        <taxon>Tracheophyta</taxon>
        <taxon>Spermatophyta</taxon>
        <taxon>Magnoliopsida</taxon>
        <taxon>eudicotyledons</taxon>
        <taxon>Gunneridae</taxon>
        <taxon>Pentapetalae</taxon>
        <taxon>rosids</taxon>
        <taxon>malvids</taxon>
        <taxon>Sapindales</taxon>
        <taxon>Sapindaceae</taxon>
        <taxon>Hippocastanoideae</taxon>
        <taxon>Acereae</taxon>
        <taxon>Acer</taxon>
    </lineage>
</organism>
<feature type="region of interest" description="Disordered" evidence="1">
    <location>
        <begin position="168"/>
        <end position="203"/>
    </location>
</feature>
<gene>
    <name evidence="3" type="ORF">EZV62_014392</name>
</gene>
<feature type="domain" description="Myb/SANT-like" evidence="2">
    <location>
        <begin position="23"/>
        <end position="117"/>
    </location>
</feature>
<dbReference type="AlphaFoldDB" id="A0A5C7HSP1"/>